<reference evidence="1 2" key="1">
    <citation type="submission" date="2012-12" db="EMBL/GenBank/DDBJ databases">
        <title>Novel taxa of Listeriaceae from agricultural environments in the United States.</title>
        <authorList>
            <person name="den Bakker H.C."/>
            <person name="Allred A."/>
            <person name="Warchocki S."/>
            <person name="Wright E.M."/>
            <person name="Burrell A."/>
            <person name="Nightingale K.K."/>
            <person name="Kephart D."/>
            <person name="Wiedmann M."/>
        </authorList>
    </citation>
    <scope>NUCLEOTIDE SEQUENCE [LARGE SCALE GENOMIC DNA]</scope>
    <source>
        <strain evidence="1 2">FSL F6-1037</strain>
    </source>
</reference>
<dbReference type="EMBL" id="AODH01000041">
    <property type="protein sequence ID" value="EUJ37331.1"/>
    <property type="molecule type" value="Genomic_DNA"/>
</dbReference>
<dbReference type="Proteomes" id="UP000019243">
    <property type="component" value="Unassembled WGS sequence"/>
</dbReference>
<dbReference type="GO" id="GO:0032259">
    <property type="term" value="P:methylation"/>
    <property type="evidence" value="ECO:0007669"/>
    <property type="project" value="UniProtKB-KW"/>
</dbReference>
<dbReference type="Pfam" id="PF06962">
    <property type="entry name" value="rRNA_methylase"/>
    <property type="match status" value="1"/>
</dbReference>
<dbReference type="RefSeq" id="WP_035315147.1">
    <property type="nucleotide sequence ID" value="NZ_AODH01000041.1"/>
</dbReference>
<dbReference type="STRING" id="1265861.BCAMP_09880"/>
<dbReference type="AlphaFoldDB" id="W7CNW0"/>
<dbReference type="PANTHER" id="PTHR35276:SF1">
    <property type="entry name" value="TRNA (MNM(5)S(2)U34)-METHYLTRANSFERASE, CHLOROPLASTIC"/>
    <property type="match status" value="1"/>
</dbReference>
<name>W7CNW0_9LIST</name>
<dbReference type="Gene3D" id="3.40.50.150">
    <property type="entry name" value="Vaccinia Virus protein VP39"/>
    <property type="match status" value="1"/>
</dbReference>
<proteinExistence type="predicted"/>
<dbReference type="SUPFAM" id="SSF53335">
    <property type="entry name" value="S-adenosyl-L-methionine-dependent methyltransferases"/>
    <property type="match status" value="1"/>
</dbReference>
<evidence type="ECO:0000313" key="1">
    <source>
        <dbReference type="EMBL" id="EUJ37331.1"/>
    </source>
</evidence>
<dbReference type="GO" id="GO:0008168">
    <property type="term" value="F:methyltransferase activity"/>
    <property type="evidence" value="ECO:0007669"/>
    <property type="project" value="UniProtKB-KW"/>
</dbReference>
<organism evidence="1 2">
    <name type="scientific">Brochothrix campestris FSL F6-1037</name>
    <dbReference type="NCBI Taxonomy" id="1265861"/>
    <lineage>
        <taxon>Bacteria</taxon>
        <taxon>Bacillati</taxon>
        <taxon>Bacillota</taxon>
        <taxon>Bacilli</taxon>
        <taxon>Bacillales</taxon>
        <taxon>Listeriaceae</taxon>
        <taxon>Brochothrix</taxon>
    </lineage>
</organism>
<dbReference type="PANTHER" id="PTHR35276">
    <property type="entry name" value="S-ADENOSYL-L-METHIONINE-DEPENDENT METHYLTRANSFERASES SUPERFAMILY PROTEIN"/>
    <property type="match status" value="1"/>
</dbReference>
<dbReference type="InterPro" id="IPR010719">
    <property type="entry name" value="MnmM_MeTrfase"/>
</dbReference>
<dbReference type="InterPro" id="IPR029063">
    <property type="entry name" value="SAM-dependent_MTases_sf"/>
</dbReference>
<evidence type="ECO:0000313" key="2">
    <source>
        <dbReference type="Proteomes" id="UP000019243"/>
    </source>
</evidence>
<accession>W7CNW0</accession>
<sequence length="191" mass="20713">MILKNALSFSHYLLQQKVQPGNAVIDATIGNGHDTLFLAQLIGQKGHLIGCDIQEAAVEATRKRLADANISLASLTLSANGHEQITQLVDPQLYAKLTAAIFNLGYLPGGDKTITTTTDSTLSAVKQLLKMMPSGGLVVLTVYYGHHQGKLEKEALHTFTNALPQADYAVLNYQFTNQKNDPPMIIAIEIK</sequence>
<comment type="caution">
    <text evidence="1">The sequence shown here is derived from an EMBL/GenBank/DDBJ whole genome shotgun (WGS) entry which is preliminary data.</text>
</comment>
<gene>
    <name evidence="1" type="ORF">BCAMP_09880</name>
</gene>
<dbReference type="OrthoDB" id="9792989at2"/>
<keyword evidence="1" id="KW-0489">Methyltransferase</keyword>
<keyword evidence="2" id="KW-1185">Reference proteome</keyword>
<protein>
    <submittedName>
        <fullName evidence="1">S-adenosylmethionine (SAM)-dependent methyltransferase</fullName>
    </submittedName>
</protein>
<keyword evidence="1" id="KW-0808">Transferase</keyword>